<dbReference type="CDD" id="cd00093">
    <property type="entry name" value="HTH_XRE"/>
    <property type="match status" value="1"/>
</dbReference>
<sequence>MRMNAIKNAVNKVGTQARLAELLGVTQGMVSAWSTGRKKVAPHWCSQIERATDKTVTRYELRPDIFGEPVYTNTPVQATGGGNESPRNQ</sequence>
<protein>
    <submittedName>
        <fullName evidence="2">Transcriptional regulator</fullName>
    </submittedName>
</protein>
<name>A0ABV4NM95_9GAMM</name>
<dbReference type="SUPFAM" id="SSF47413">
    <property type="entry name" value="lambda repressor-like DNA-binding domains"/>
    <property type="match status" value="1"/>
</dbReference>
<dbReference type="Pfam" id="PF15943">
    <property type="entry name" value="YdaS_toxin"/>
    <property type="match status" value="1"/>
</dbReference>
<reference evidence="2 3" key="1">
    <citation type="submission" date="2024-08" db="EMBL/GenBank/DDBJ databases">
        <authorList>
            <person name="Ishaq N."/>
        </authorList>
    </citation>
    <scope>NUCLEOTIDE SEQUENCE [LARGE SCALE GENOMIC DNA]</scope>
    <source>
        <strain evidence="2 3">JCM 30400</strain>
    </source>
</reference>
<comment type="caution">
    <text evidence="2">The sequence shown here is derived from an EMBL/GenBank/DDBJ whole genome shotgun (WGS) entry which is preliminary data.</text>
</comment>
<dbReference type="InterPro" id="IPR001387">
    <property type="entry name" value="Cro/C1-type_HTH"/>
</dbReference>
<evidence type="ECO:0000313" key="3">
    <source>
        <dbReference type="Proteomes" id="UP001569414"/>
    </source>
</evidence>
<proteinExistence type="predicted"/>
<dbReference type="RefSeq" id="WP_371842984.1">
    <property type="nucleotide sequence ID" value="NZ_JBGMEL010000005.1"/>
</dbReference>
<dbReference type="Gene3D" id="1.10.260.40">
    <property type="entry name" value="lambda repressor-like DNA-binding domains"/>
    <property type="match status" value="1"/>
</dbReference>
<keyword evidence="3" id="KW-1185">Reference proteome</keyword>
<feature type="region of interest" description="Disordered" evidence="1">
    <location>
        <begin position="70"/>
        <end position="89"/>
    </location>
</feature>
<evidence type="ECO:0000256" key="1">
    <source>
        <dbReference type="SAM" id="MobiDB-lite"/>
    </source>
</evidence>
<evidence type="ECO:0000313" key="2">
    <source>
        <dbReference type="EMBL" id="MFA0790143.1"/>
    </source>
</evidence>
<dbReference type="EMBL" id="JBGMEL010000005">
    <property type="protein sequence ID" value="MFA0790143.1"/>
    <property type="molecule type" value="Genomic_DNA"/>
</dbReference>
<dbReference type="InterPro" id="IPR031856">
    <property type="entry name" value="YdaS_toxin-like"/>
</dbReference>
<dbReference type="Proteomes" id="UP001569414">
    <property type="component" value="Unassembled WGS sequence"/>
</dbReference>
<gene>
    <name evidence="2" type="ORF">ACCI51_06260</name>
</gene>
<dbReference type="InterPro" id="IPR010982">
    <property type="entry name" value="Lambda_DNA-bd_dom_sf"/>
</dbReference>
<accession>A0ABV4NM95</accession>
<organism evidence="2 3">
    <name type="scientific">Microbulbifer echini</name>
    <dbReference type="NCBI Taxonomy" id="1529067"/>
    <lineage>
        <taxon>Bacteria</taxon>
        <taxon>Pseudomonadati</taxon>
        <taxon>Pseudomonadota</taxon>
        <taxon>Gammaproteobacteria</taxon>
        <taxon>Cellvibrionales</taxon>
        <taxon>Microbulbiferaceae</taxon>
        <taxon>Microbulbifer</taxon>
    </lineage>
</organism>